<evidence type="ECO:0000256" key="1">
    <source>
        <dbReference type="ARBA" id="ARBA00009820"/>
    </source>
</evidence>
<dbReference type="PANTHER" id="PTHR36842">
    <property type="entry name" value="PROTEIN TOLB HOMOLOG"/>
    <property type="match status" value="1"/>
</dbReference>
<dbReference type="Proteomes" id="UP000578819">
    <property type="component" value="Unassembled WGS sequence"/>
</dbReference>
<comment type="similarity">
    <text evidence="1">Belongs to the TolB family.</text>
</comment>
<dbReference type="Gene3D" id="2.120.10.60">
    <property type="entry name" value="Tricorn protease N-terminal domain"/>
    <property type="match status" value="1"/>
</dbReference>
<evidence type="ECO:0000313" key="5">
    <source>
        <dbReference type="EMBL" id="MBB4962430.1"/>
    </source>
</evidence>
<proteinExistence type="inferred from homology"/>
<evidence type="ECO:0000259" key="4">
    <source>
        <dbReference type="PROSITE" id="PS50234"/>
    </source>
</evidence>
<evidence type="ECO:0000256" key="3">
    <source>
        <dbReference type="SAM" id="SignalP"/>
    </source>
</evidence>
<feature type="chain" id="PRO_5038755064" evidence="3">
    <location>
        <begin position="23"/>
        <end position="1239"/>
    </location>
</feature>
<evidence type="ECO:0000256" key="2">
    <source>
        <dbReference type="SAM" id="MobiDB-lite"/>
    </source>
</evidence>
<dbReference type="PANTHER" id="PTHR36842:SF1">
    <property type="entry name" value="PROTEIN TOLB"/>
    <property type="match status" value="1"/>
</dbReference>
<dbReference type="Pfam" id="PF26549">
    <property type="entry name" value="Tricorn_N"/>
    <property type="match status" value="1"/>
</dbReference>
<dbReference type="Pfam" id="PF00092">
    <property type="entry name" value="VWA"/>
    <property type="match status" value="1"/>
</dbReference>
<dbReference type="InterPro" id="IPR011042">
    <property type="entry name" value="6-blade_b-propeller_TolB-like"/>
</dbReference>
<dbReference type="InterPro" id="IPR002035">
    <property type="entry name" value="VWF_A"/>
</dbReference>
<dbReference type="SMART" id="SM00327">
    <property type="entry name" value="VWA"/>
    <property type="match status" value="1"/>
</dbReference>
<dbReference type="Gene3D" id="3.40.50.410">
    <property type="entry name" value="von Willebrand factor, type A domain"/>
    <property type="match status" value="1"/>
</dbReference>
<feature type="domain" description="VWFA" evidence="4">
    <location>
        <begin position="509"/>
        <end position="660"/>
    </location>
</feature>
<dbReference type="InterPro" id="IPR011659">
    <property type="entry name" value="WD40"/>
</dbReference>
<feature type="region of interest" description="Disordered" evidence="2">
    <location>
        <begin position="330"/>
        <end position="356"/>
    </location>
</feature>
<dbReference type="SUPFAM" id="SSF82171">
    <property type="entry name" value="DPP6 N-terminal domain-like"/>
    <property type="match status" value="2"/>
</dbReference>
<name>A0A7W7SZE1_9ACTN</name>
<dbReference type="CDD" id="cd00198">
    <property type="entry name" value="vWFA"/>
    <property type="match status" value="1"/>
</dbReference>
<keyword evidence="6" id="KW-1185">Reference proteome</keyword>
<accession>A0A7W7SZE1</accession>
<dbReference type="SUPFAM" id="SSF53300">
    <property type="entry name" value="vWA-like"/>
    <property type="match status" value="1"/>
</dbReference>
<protein>
    <submittedName>
        <fullName evidence="5">Tol biopolymer transport system component</fullName>
    </submittedName>
</protein>
<dbReference type="InterPro" id="IPR036465">
    <property type="entry name" value="vWFA_dom_sf"/>
</dbReference>
<dbReference type="AlphaFoldDB" id="A0A7W7SZE1"/>
<feature type="compositionally biased region" description="Basic and acidic residues" evidence="2">
    <location>
        <begin position="339"/>
        <end position="351"/>
    </location>
</feature>
<dbReference type="RefSeq" id="WP_184538623.1">
    <property type="nucleotide sequence ID" value="NZ_JACHJW010000001.1"/>
</dbReference>
<reference evidence="5 6" key="1">
    <citation type="submission" date="2020-08" db="EMBL/GenBank/DDBJ databases">
        <title>Sequencing the genomes of 1000 actinobacteria strains.</title>
        <authorList>
            <person name="Klenk H.-P."/>
        </authorList>
    </citation>
    <scope>NUCLEOTIDE SEQUENCE [LARGE SCALE GENOMIC DNA]</scope>
    <source>
        <strain evidence="5 6">DSM 45886</strain>
    </source>
</reference>
<organism evidence="5 6">
    <name type="scientific">Micromonospora polyrhachis</name>
    <dbReference type="NCBI Taxonomy" id="1282883"/>
    <lineage>
        <taxon>Bacteria</taxon>
        <taxon>Bacillati</taxon>
        <taxon>Actinomycetota</taxon>
        <taxon>Actinomycetes</taxon>
        <taxon>Micromonosporales</taxon>
        <taxon>Micromonosporaceae</taxon>
        <taxon>Micromonospora</taxon>
    </lineage>
</organism>
<gene>
    <name evidence="5" type="ORF">FHR38_006163</name>
</gene>
<dbReference type="EMBL" id="JACHJW010000001">
    <property type="protein sequence ID" value="MBB4962430.1"/>
    <property type="molecule type" value="Genomic_DNA"/>
</dbReference>
<comment type="caution">
    <text evidence="5">The sequence shown here is derived from an EMBL/GenBank/DDBJ whole genome shotgun (WGS) entry which is preliminary data.</text>
</comment>
<dbReference type="Gene3D" id="2.120.10.30">
    <property type="entry name" value="TolB, C-terminal domain"/>
    <property type="match status" value="3"/>
</dbReference>
<sequence length="1239" mass="129687">MRRGIRRAMPLVVVLLSGLALAGAAPVTRSAPPAALLAAPAATGYRLGYTSTEQPALRVAIPGQSARPLLTGDDRGDADLDADTRAGMLVWVSRRAADAPADPGGDLYLRRPGSGIARLTSGPGADSQPALSPDGRRVAFVSDRGGSADLWLVVTDGSTPRRLTDHPGEDIGPSWSPDSTRIMFSSTRDDPAGDLYVLDVASGRTTRLTSDPGADTQPAWSPDGTRIAFTTTRFAPADGSGAATEVVTMPATGGPVTRVVPAPWDSAQPAWAPDSRRIAFVSTRFDNAGDVYLLDRGTVTPVAASELAERHPVWQANEVIFTGTEVEPSTDVWTADSNGQDRRDRTVRPGYDETGPAFTADGTRLAYSAEQPAGGARIVVADGDGRNPRMLAPPGTQVGDEDTDPTWSPDGTAIAFTRRPAGRSLPTRILVARAADGHLLGQLPVPHHLAAQDTEPAWSPDGTRIAISRTATRRQSIVDPTLVDQPSLPGREFTVTTRVRTPAVPPRPDIVFLVDNTGSMAAPGEDGSSVIEQLKARIPEVIDSVRADQPDAHFALATFGGQGDPRLYDPRLALTDVDADIQAAVDTLEADSGYGTENWFYALRQIARNDRIGFRTDSSRIVVLISDTYSIDQTTPTGEQITRESLGDELVGAGISLIGVPITGAGGELGLNYDGIAESLAQQTGGRLTPNSQPGQLIPAIKDAIRSLTLTVTPVVEHCDDGLDVTFTPNPARVPAGEPAVFQELVTVASGATPGAVLRCVLRFDVNAPQPGLDSRQDLVVRVAHPDHPFVRVDDVTVAAEGTDGTVVQYQASAVDAAGRPLIPRCEPASGSRFPIGQTVVTCTAVDSAGRSWQDVATITVLDKDGGGTRIWVVRIAAATPDAVSFGDQIDVSARVSEPCRARTGDRGPAWSPDSTALAFTDGGRLATLCVVTADGTNARTPLSAVDQADRPAADPAWAPDGSRIAVALSLPGPGLAAACDCTMPSSIVTVPSGGGPATTVIRHVGYQPVYQTLPVPDLSLTVSVGGQPGYVGGDSMPVTYTVRNTSRQPASNAWLSLALPPALLPAVSMDSRCDAATGLCRLGTLGIGDQQVVNVVLPARAATAQAVTGRLTATVGEGTPTTRFAQAPLLVLAPTLVVEPRIGPPGFVTKAVGTNFPPGATVRLRWDVGITATPNTVVVQPDGTFQVQVLILRKDPLGPRYLGAVRVTGGSRFGPVRTEQPFLVVPRALDPPNFHERR</sequence>
<dbReference type="PROSITE" id="PS50234">
    <property type="entry name" value="VWFA"/>
    <property type="match status" value="1"/>
</dbReference>
<feature type="signal peptide" evidence="3">
    <location>
        <begin position="1"/>
        <end position="22"/>
    </location>
</feature>
<dbReference type="Pfam" id="PF07676">
    <property type="entry name" value="PD40"/>
    <property type="match status" value="6"/>
</dbReference>
<keyword evidence="3" id="KW-0732">Signal</keyword>
<evidence type="ECO:0000313" key="6">
    <source>
        <dbReference type="Proteomes" id="UP000578819"/>
    </source>
</evidence>